<dbReference type="Pfam" id="PF00069">
    <property type="entry name" value="Pkinase"/>
    <property type="match status" value="1"/>
</dbReference>
<dbReference type="PANTHER" id="PTHR24347">
    <property type="entry name" value="SERINE/THREONINE-PROTEIN KINASE"/>
    <property type="match status" value="1"/>
</dbReference>
<dbReference type="InterPro" id="IPR011009">
    <property type="entry name" value="Kinase-like_dom_sf"/>
</dbReference>
<dbReference type="PROSITE" id="PS00108">
    <property type="entry name" value="PROTEIN_KINASE_ST"/>
    <property type="match status" value="1"/>
</dbReference>
<name>A0A6A6YTK8_9PEZI</name>
<dbReference type="PROSITE" id="PS50011">
    <property type="entry name" value="PROTEIN_KINASE_DOM"/>
    <property type="match status" value="1"/>
</dbReference>
<reference evidence="10" key="3">
    <citation type="submission" date="2025-04" db="UniProtKB">
        <authorList>
            <consortium name="RefSeq"/>
        </authorList>
    </citation>
    <scope>IDENTIFICATION</scope>
    <source>
        <strain evidence="10">CBS 304.34</strain>
    </source>
</reference>
<evidence type="ECO:0000256" key="2">
    <source>
        <dbReference type="ARBA" id="ARBA00022741"/>
    </source>
</evidence>
<keyword evidence="9" id="KW-1185">Reference proteome</keyword>
<comment type="similarity">
    <text evidence="1">Belongs to the protein kinase superfamily. CAMK Ser/Thr protein kinase family. CHEK2 subfamily.</text>
</comment>
<dbReference type="Gene3D" id="3.30.200.20">
    <property type="entry name" value="Phosphorylase Kinase, domain 1"/>
    <property type="match status" value="1"/>
</dbReference>
<feature type="domain" description="FHA" evidence="6">
    <location>
        <begin position="37"/>
        <end position="93"/>
    </location>
</feature>
<dbReference type="PROSITE" id="PS00107">
    <property type="entry name" value="PROTEIN_KINASE_ATP"/>
    <property type="match status" value="1"/>
</dbReference>
<evidence type="ECO:0000259" key="7">
    <source>
        <dbReference type="PROSITE" id="PS50011"/>
    </source>
</evidence>
<dbReference type="Proteomes" id="UP000504636">
    <property type="component" value="Unplaced"/>
</dbReference>
<dbReference type="InterPro" id="IPR000253">
    <property type="entry name" value="FHA_dom"/>
</dbReference>
<reference evidence="10" key="2">
    <citation type="submission" date="2020-04" db="EMBL/GenBank/DDBJ databases">
        <authorList>
            <consortium name="NCBI Genome Project"/>
        </authorList>
    </citation>
    <scope>NUCLEOTIDE SEQUENCE</scope>
    <source>
        <strain evidence="10">CBS 304.34</strain>
    </source>
</reference>
<dbReference type="InterPro" id="IPR008984">
    <property type="entry name" value="SMAD_FHA_dom_sf"/>
</dbReference>
<evidence type="ECO:0000256" key="1">
    <source>
        <dbReference type="ARBA" id="ARBA00005575"/>
    </source>
</evidence>
<dbReference type="SUPFAM" id="SSF49879">
    <property type="entry name" value="SMAD/FHA domain"/>
    <property type="match status" value="1"/>
</dbReference>
<dbReference type="OrthoDB" id="74764at2759"/>
<feature type="domain" description="Protein kinase" evidence="7">
    <location>
        <begin position="160"/>
        <end position="477"/>
    </location>
</feature>
<dbReference type="GO" id="GO:0005524">
    <property type="term" value="F:ATP binding"/>
    <property type="evidence" value="ECO:0007669"/>
    <property type="project" value="UniProtKB-UniRule"/>
</dbReference>
<feature type="binding site" evidence="4">
    <location>
        <position position="189"/>
    </location>
    <ligand>
        <name>ATP</name>
        <dbReference type="ChEBI" id="CHEBI:30616"/>
    </ligand>
</feature>
<dbReference type="InterPro" id="IPR017441">
    <property type="entry name" value="Protein_kinase_ATP_BS"/>
</dbReference>
<dbReference type="PROSITE" id="PS50006">
    <property type="entry name" value="FHA_DOMAIN"/>
    <property type="match status" value="1"/>
</dbReference>
<evidence type="ECO:0000313" key="9">
    <source>
        <dbReference type="Proteomes" id="UP000504636"/>
    </source>
</evidence>
<evidence type="ECO:0000256" key="3">
    <source>
        <dbReference type="ARBA" id="ARBA00022840"/>
    </source>
</evidence>
<dbReference type="SUPFAM" id="SSF56112">
    <property type="entry name" value="Protein kinase-like (PK-like)"/>
    <property type="match status" value="1"/>
</dbReference>
<dbReference type="InterPro" id="IPR000719">
    <property type="entry name" value="Prot_kinase_dom"/>
</dbReference>
<accession>A0A6A6YTK8</accession>
<dbReference type="AlphaFoldDB" id="A0A6A6YTK8"/>
<organism evidence="8">
    <name type="scientific">Mytilinidion resinicola</name>
    <dbReference type="NCBI Taxonomy" id="574789"/>
    <lineage>
        <taxon>Eukaryota</taxon>
        <taxon>Fungi</taxon>
        <taxon>Dikarya</taxon>
        <taxon>Ascomycota</taxon>
        <taxon>Pezizomycotina</taxon>
        <taxon>Dothideomycetes</taxon>
        <taxon>Pleosporomycetidae</taxon>
        <taxon>Mytilinidiales</taxon>
        <taxon>Mytilinidiaceae</taxon>
        <taxon>Mytilinidion</taxon>
    </lineage>
</organism>
<keyword evidence="8" id="KW-0418">Kinase</keyword>
<evidence type="ECO:0000259" key="6">
    <source>
        <dbReference type="PROSITE" id="PS50006"/>
    </source>
</evidence>
<evidence type="ECO:0000313" key="8">
    <source>
        <dbReference type="EMBL" id="KAF2811354.1"/>
    </source>
</evidence>
<keyword evidence="3 4" id="KW-0067">ATP-binding</keyword>
<evidence type="ECO:0000256" key="4">
    <source>
        <dbReference type="PROSITE-ProRule" id="PRU10141"/>
    </source>
</evidence>
<dbReference type="GO" id="GO:0004672">
    <property type="term" value="F:protein kinase activity"/>
    <property type="evidence" value="ECO:0007669"/>
    <property type="project" value="InterPro"/>
</dbReference>
<evidence type="ECO:0000313" key="10">
    <source>
        <dbReference type="RefSeq" id="XP_033578318.1"/>
    </source>
</evidence>
<dbReference type="EMBL" id="MU003698">
    <property type="protein sequence ID" value="KAF2811354.1"/>
    <property type="molecule type" value="Genomic_DNA"/>
</dbReference>
<proteinExistence type="inferred from homology"/>
<protein>
    <submittedName>
        <fullName evidence="8 10">Kinase-like protein</fullName>
    </submittedName>
</protein>
<keyword evidence="2 4" id="KW-0547">Nucleotide-binding</keyword>
<sequence length="722" mass="80516">MAGKEVEQVVAYLEVWERTSNGQVHQSRILIKRYDDFYLGRSPKCRHHWADPSISNKHLRIHCLIWDENEAISPLVYATDMSTNGTILTPSYTACQKVPSSTSSKIRLTRKSGAYLLDVDDELQISANVSLVYRTRADEEFCVLEDVQERESQLFSSRYTITNRTLGHGGGGVVFVALHRKTNCQLACKIVNLSGVLNASNLRNVIEPSDNVGPTPPPTIGQASSTKGRPIPHDWFEKVKKALREFDIVKDLRHPNIITIEKVFWSMHSLYIFQELIPGGDLHSYIGAKGCLSDPETAVITRQILKAVEYLHDRGIVHRDLKPDNILMTSLDESARIIVTDFGGARTMPPPMEGKGPGKERGRMFSKMGTLEFAAPEIFKQNRTIPRDQGYSASVDMWSVGCIVAALLSGQNLFAGSNHDDRSGIVQLLSNCNLTIMDTGEVWKHVGHRPKDFIRKLLVLHEDRRMTATQALAHPWFTNEHHAAAFEALYENAIRDWQPPRKVFKMVERLVPEVTSHLGNNGLPKTFLSSSIVSKFFAAPSNSNNQSSYNSLNVSQGKRANTPLPTITEEHEIERQGSSVSVRQSSNPSVFASMNQLNIALVGFAPAETQANVPDSEEAYTYVDMDDTDFDYGRQLQTHDSDSFPVSPLDAQIPDSIPETPPDAAIPDSIPETPVRGSKRRASSLYGGAIGLNFESQRSNGSVEFMAEKKFNDEVAKRRRIK</sequence>
<gene>
    <name evidence="8 10" type="ORF">BDZ99DRAFT_569423</name>
</gene>
<feature type="region of interest" description="Disordered" evidence="5">
    <location>
        <begin position="208"/>
        <end position="229"/>
    </location>
</feature>
<dbReference type="SMART" id="SM00220">
    <property type="entry name" value="S_TKc"/>
    <property type="match status" value="1"/>
</dbReference>
<dbReference type="RefSeq" id="XP_033578318.1">
    <property type="nucleotide sequence ID" value="XM_033727876.1"/>
</dbReference>
<dbReference type="GeneID" id="54468769"/>
<dbReference type="Gene3D" id="1.10.510.10">
    <property type="entry name" value="Transferase(Phosphotransferase) domain 1"/>
    <property type="match status" value="1"/>
</dbReference>
<reference evidence="8 10" key="1">
    <citation type="journal article" date="2020" name="Stud. Mycol.">
        <title>101 Dothideomycetes genomes: a test case for predicting lifestyles and emergence of pathogens.</title>
        <authorList>
            <person name="Haridas S."/>
            <person name="Albert R."/>
            <person name="Binder M."/>
            <person name="Bloem J."/>
            <person name="Labutti K."/>
            <person name="Salamov A."/>
            <person name="Andreopoulos B."/>
            <person name="Baker S."/>
            <person name="Barry K."/>
            <person name="Bills G."/>
            <person name="Bluhm B."/>
            <person name="Cannon C."/>
            <person name="Castanera R."/>
            <person name="Culley D."/>
            <person name="Daum C."/>
            <person name="Ezra D."/>
            <person name="Gonzalez J."/>
            <person name="Henrissat B."/>
            <person name="Kuo A."/>
            <person name="Liang C."/>
            <person name="Lipzen A."/>
            <person name="Lutzoni F."/>
            <person name="Magnuson J."/>
            <person name="Mondo S."/>
            <person name="Nolan M."/>
            <person name="Ohm R."/>
            <person name="Pangilinan J."/>
            <person name="Park H.-J."/>
            <person name="Ramirez L."/>
            <person name="Alfaro M."/>
            <person name="Sun H."/>
            <person name="Tritt A."/>
            <person name="Yoshinaga Y."/>
            <person name="Zwiers L.-H."/>
            <person name="Turgeon B."/>
            <person name="Goodwin S."/>
            <person name="Spatafora J."/>
            <person name="Crous P."/>
            <person name="Grigoriev I."/>
        </authorList>
    </citation>
    <scope>NUCLEOTIDE SEQUENCE</scope>
    <source>
        <strain evidence="8 10">CBS 304.34</strain>
    </source>
</reference>
<dbReference type="Pfam" id="PF00498">
    <property type="entry name" value="FHA"/>
    <property type="match status" value="1"/>
</dbReference>
<dbReference type="InterPro" id="IPR008271">
    <property type="entry name" value="Ser/Thr_kinase_AS"/>
</dbReference>
<dbReference type="Gene3D" id="2.60.200.20">
    <property type="match status" value="1"/>
</dbReference>
<keyword evidence="8" id="KW-0808">Transferase</keyword>
<evidence type="ECO:0000256" key="5">
    <source>
        <dbReference type="SAM" id="MobiDB-lite"/>
    </source>
</evidence>